<dbReference type="SUPFAM" id="SSF56529">
    <property type="entry name" value="FAH"/>
    <property type="match status" value="1"/>
</dbReference>
<organism evidence="1 2">
    <name type="scientific">Noviherbaspirillum suwonense</name>
    <dbReference type="NCBI Taxonomy" id="1224511"/>
    <lineage>
        <taxon>Bacteria</taxon>
        <taxon>Pseudomonadati</taxon>
        <taxon>Pseudomonadota</taxon>
        <taxon>Betaproteobacteria</taxon>
        <taxon>Burkholderiales</taxon>
        <taxon>Oxalobacteraceae</taxon>
        <taxon>Noviherbaspirillum</taxon>
    </lineage>
</organism>
<name>A0ABY1QF13_9BURK</name>
<evidence type="ECO:0000313" key="2">
    <source>
        <dbReference type="Proteomes" id="UP001158049"/>
    </source>
</evidence>
<dbReference type="EMBL" id="FXUL01000014">
    <property type="protein sequence ID" value="SMP69021.1"/>
    <property type="molecule type" value="Genomic_DNA"/>
</dbReference>
<reference evidence="1 2" key="1">
    <citation type="submission" date="2017-05" db="EMBL/GenBank/DDBJ databases">
        <authorList>
            <person name="Varghese N."/>
            <person name="Submissions S."/>
        </authorList>
    </citation>
    <scope>NUCLEOTIDE SEQUENCE [LARGE SCALE GENOMIC DNA]</scope>
    <source>
        <strain evidence="1 2">DSM 26001</strain>
    </source>
</reference>
<comment type="caution">
    <text evidence="1">The sequence shown here is derived from an EMBL/GenBank/DDBJ whole genome shotgun (WGS) entry which is preliminary data.</text>
</comment>
<dbReference type="PANTHER" id="PTHR30143">
    <property type="entry name" value="ACID HYDRATASE"/>
    <property type="match status" value="1"/>
</dbReference>
<dbReference type="InterPro" id="IPR050772">
    <property type="entry name" value="Hydratase-Decarb/MhpD_sf"/>
</dbReference>
<dbReference type="InterPro" id="IPR036663">
    <property type="entry name" value="Fumarylacetoacetase_C_sf"/>
</dbReference>
<accession>A0ABY1QF13</accession>
<gene>
    <name evidence="1" type="ORF">SAMN06295970_114116</name>
</gene>
<sequence>MLLSAQAARHAHRLLAARAESSLIPTLSSQGPLSMEDGYDVAKNIMDIRIAQGEVMVGRKIGWTNRSAWPRLGVSEPMWAPLFDSTVRYAPGNHGIQSLAGALQPRLEPEVVFMLGKTPAPGASIEALAGCIEWMAHGFEIVTCPYPDWKLEPADAVAAFGMHGALIVGETRPLSATSRPNLGSVLAMASVSMSWGRDGVMTLRGAGFGGEVLDNPVHALWELHRLLQKQPQFPPLAAGEIITTGTWTEAYPVEAGQTWTSAFSGITLPGLNISFV</sequence>
<proteinExistence type="predicted"/>
<dbReference type="PANTHER" id="PTHR30143:SF0">
    <property type="entry name" value="2-KETO-4-PENTENOATE HYDRATASE"/>
    <property type="match status" value="1"/>
</dbReference>
<dbReference type="Proteomes" id="UP001158049">
    <property type="component" value="Unassembled WGS sequence"/>
</dbReference>
<dbReference type="RefSeq" id="WP_283443581.1">
    <property type="nucleotide sequence ID" value="NZ_FXUL01000014.1"/>
</dbReference>
<protein>
    <submittedName>
        <fullName evidence="1">2-keto-4-pentenoate hydratase</fullName>
    </submittedName>
</protein>
<evidence type="ECO:0000313" key="1">
    <source>
        <dbReference type="EMBL" id="SMP69021.1"/>
    </source>
</evidence>
<keyword evidence="2" id="KW-1185">Reference proteome</keyword>
<dbReference type="Gene3D" id="3.90.850.10">
    <property type="entry name" value="Fumarylacetoacetase-like, C-terminal domain"/>
    <property type="match status" value="1"/>
</dbReference>